<dbReference type="Proteomes" id="UP000254575">
    <property type="component" value="Unassembled WGS sequence"/>
</dbReference>
<dbReference type="EMBL" id="UHIA01000003">
    <property type="protein sequence ID" value="SUO92743.1"/>
    <property type="molecule type" value="Genomic_DNA"/>
</dbReference>
<dbReference type="GO" id="GO:0006508">
    <property type="term" value="P:proteolysis"/>
    <property type="evidence" value="ECO:0007669"/>
    <property type="project" value="InterPro"/>
</dbReference>
<proteinExistence type="predicted"/>
<keyword evidence="2" id="KW-1185">Reference proteome</keyword>
<dbReference type="PROSITE" id="PS51365">
    <property type="entry name" value="RENAL_DIPEPTIDASE_2"/>
    <property type="match status" value="1"/>
</dbReference>
<dbReference type="InterPro" id="IPR008257">
    <property type="entry name" value="Pept_M19"/>
</dbReference>
<dbReference type="Gene3D" id="3.20.20.140">
    <property type="entry name" value="Metal-dependent hydrolases"/>
    <property type="match status" value="1"/>
</dbReference>
<dbReference type="PANTHER" id="PTHR10443">
    <property type="entry name" value="MICROSOMAL DIPEPTIDASE"/>
    <property type="match status" value="1"/>
</dbReference>
<dbReference type="OrthoDB" id="9804920at2"/>
<dbReference type="SUPFAM" id="SSF51556">
    <property type="entry name" value="Metallo-dependent hydrolases"/>
    <property type="match status" value="1"/>
</dbReference>
<evidence type="ECO:0000313" key="2">
    <source>
        <dbReference type="Proteomes" id="UP000254575"/>
    </source>
</evidence>
<evidence type="ECO:0000313" key="1">
    <source>
        <dbReference type="EMBL" id="SUO92743.1"/>
    </source>
</evidence>
<dbReference type="InterPro" id="IPR032466">
    <property type="entry name" value="Metal_Hydrolase"/>
</dbReference>
<dbReference type="GO" id="GO:0070573">
    <property type="term" value="F:metallodipeptidase activity"/>
    <property type="evidence" value="ECO:0007669"/>
    <property type="project" value="InterPro"/>
</dbReference>
<gene>
    <name evidence="1" type="ORF">NCTC10717_00716</name>
</gene>
<accession>A0A380MKP8</accession>
<dbReference type="RefSeq" id="WP_115217977.1">
    <property type="nucleotide sequence ID" value="NZ_UHIA01000003.1"/>
</dbReference>
<name>A0A380MKP8_9GAMM</name>
<dbReference type="Pfam" id="PF01244">
    <property type="entry name" value="Peptidase_M19"/>
    <property type="match status" value="1"/>
</dbReference>
<dbReference type="PANTHER" id="PTHR10443:SF12">
    <property type="entry name" value="DIPEPTIDASE"/>
    <property type="match status" value="1"/>
</dbReference>
<dbReference type="AlphaFoldDB" id="A0A380MKP8"/>
<sequence length="320" mass="35114">MYFADCHSCLPLHGDTDFAQLRLHYDSGVRYVSINIGMDMNPLSQIMRTIAGFRRQIAASDWLIQAQSYADIERAFAENKLAVSFDLEGALPLLESVDMVGLYHHLGVRQIHLAYNRNNSIAGGAHDTPQGLTALGREVVEAIHTHGILMDLSHNSEETAFDICRLSGKRPVLYSHANPAALVAHGRNISDDIMRAVAATGGLIALNGVGRFVGDENLNPLSMLPLIEYVAGLVGIEHTAIGLDYCYDDGRPDIPADVDRGYWWPVEAGYLPGKGLSGKYISPEGLMSIGEELAKRNYTEAQIDAIMRGNILRLISQVWK</sequence>
<reference evidence="1 2" key="1">
    <citation type="submission" date="2018-06" db="EMBL/GenBank/DDBJ databases">
        <authorList>
            <consortium name="Pathogen Informatics"/>
            <person name="Doyle S."/>
        </authorList>
    </citation>
    <scope>NUCLEOTIDE SEQUENCE [LARGE SCALE GENOMIC DNA]</scope>
    <source>
        <strain evidence="1 2">NCTC10717</strain>
    </source>
</reference>
<protein>
    <submittedName>
        <fullName evidence="1">Membrane dipeptidase (Peptidase family M19)</fullName>
    </submittedName>
</protein>
<organism evidence="1 2">
    <name type="scientific">Suttonella indologenes</name>
    <dbReference type="NCBI Taxonomy" id="13276"/>
    <lineage>
        <taxon>Bacteria</taxon>
        <taxon>Pseudomonadati</taxon>
        <taxon>Pseudomonadota</taxon>
        <taxon>Gammaproteobacteria</taxon>
        <taxon>Cardiobacteriales</taxon>
        <taxon>Cardiobacteriaceae</taxon>
        <taxon>Suttonella</taxon>
    </lineage>
</organism>